<proteinExistence type="predicted"/>
<protein>
    <submittedName>
        <fullName evidence="2">Uncharacterized protein</fullName>
    </submittedName>
</protein>
<dbReference type="VEuPathDB" id="ToxoDB:ENH_00066590"/>
<name>U6MZA4_9EIME</name>
<gene>
    <name evidence="2" type="ORF">ENH_00066590</name>
</gene>
<reference evidence="2" key="2">
    <citation type="submission" date="2013-10" db="EMBL/GenBank/DDBJ databases">
        <authorList>
            <person name="Aslett M."/>
        </authorList>
    </citation>
    <scope>NUCLEOTIDE SEQUENCE [LARGE SCALE GENOMIC DNA]</scope>
    <source>
        <strain evidence="2">Houghton</strain>
    </source>
</reference>
<evidence type="ECO:0000313" key="3">
    <source>
        <dbReference type="Proteomes" id="UP000030754"/>
    </source>
</evidence>
<dbReference type="AlphaFoldDB" id="U6MZA4"/>
<accession>U6MZA4</accession>
<dbReference type="EMBL" id="HG725695">
    <property type="protein sequence ID" value="CDJ69306.1"/>
    <property type="molecule type" value="Genomic_DNA"/>
</dbReference>
<dbReference type="RefSeq" id="XP_013437773.1">
    <property type="nucleotide sequence ID" value="XM_013582319.1"/>
</dbReference>
<feature type="region of interest" description="Disordered" evidence="1">
    <location>
        <begin position="55"/>
        <end position="85"/>
    </location>
</feature>
<dbReference type="Proteomes" id="UP000030754">
    <property type="component" value="Unassembled WGS sequence"/>
</dbReference>
<keyword evidence="3" id="KW-1185">Reference proteome</keyword>
<organism evidence="2 3">
    <name type="scientific">Eimeria necatrix</name>
    <dbReference type="NCBI Taxonomy" id="51315"/>
    <lineage>
        <taxon>Eukaryota</taxon>
        <taxon>Sar</taxon>
        <taxon>Alveolata</taxon>
        <taxon>Apicomplexa</taxon>
        <taxon>Conoidasida</taxon>
        <taxon>Coccidia</taxon>
        <taxon>Eucoccidiorida</taxon>
        <taxon>Eimeriorina</taxon>
        <taxon>Eimeriidae</taxon>
        <taxon>Eimeria</taxon>
    </lineage>
</organism>
<reference evidence="2" key="1">
    <citation type="submission" date="2013-10" db="EMBL/GenBank/DDBJ databases">
        <title>Genomic analysis of the causative agents of coccidiosis in chickens.</title>
        <authorList>
            <person name="Reid A.J."/>
            <person name="Blake D."/>
            <person name="Billington K."/>
            <person name="Browne H."/>
            <person name="Dunn M."/>
            <person name="Hung S."/>
            <person name="Kawahara F."/>
            <person name="Miranda-Saavedra D."/>
            <person name="Mourier T."/>
            <person name="Nagra H."/>
            <person name="Otto T.D."/>
            <person name="Rawlings N."/>
            <person name="Sanchez A."/>
            <person name="Sanders M."/>
            <person name="Subramaniam C."/>
            <person name="Tay Y."/>
            <person name="Dear P."/>
            <person name="Doerig C."/>
            <person name="Gruber A."/>
            <person name="Parkinson J."/>
            <person name="Shirley M."/>
            <person name="Wan K.L."/>
            <person name="Berriman M."/>
            <person name="Tomley F."/>
            <person name="Pain A."/>
        </authorList>
    </citation>
    <scope>NUCLEOTIDE SEQUENCE [LARGE SCALE GENOMIC DNA]</scope>
    <source>
        <strain evidence="2">Houghton</strain>
    </source>
</reference>
<evidence type="ECO:0000313" key="2">
    <source>
        <dbReference type="EMBL" id="CDJ69306.1"/>
    </source>
</evidence>
<dbReference type="GeneID" id="25476793"/>
<evidence type="ECO:0000256" key="1">
    <source>
        <dbReference type="SAM" id="MobiDB-lite"/>
    </source>
</evidence>
<sequence>MALMLLMQRLYRVRVTSQVHTGLALAARKTGLRQRAEFLFCKSWTIYSFSFVSRSHPSENIGRGASLSRSERSRGTGKLAARVAPPPTPHCALRATVVRNCLSKGNGPSQGHKVSFLGGPVFADSSSFLVICAGVGSRQRRLQVCAAPLR</sequence>